<dbReference type="RefSeq" id="WP_172043093.1">
    <property type="nucleotide sequence ID" value="NZ_KX785328.1"/>
</dbReference>
<dbReference type="EMBL" id="KX785328">
    <property type="protein sequence ID" value="ARS43236.1"/>
    <property type="molecule type" value="Genomic_DNA"/>
</dbReference>
<dbReference type="InterPro" id="IPR027417">
    <property type="entry name" value="P-loop_NTPase"/>
</dbReference>
<accession>A0A2H4I712</accession>
<dbReference type="Gene3D" id="3.40.50.300">
    <property type="entry name" value="P-loop containing nucleotide triphosphate hydrolases"/>
    <property type="match status" value="1"/>
</dbReference>
<name>A0A2H4I712_STRSU</name>
<dbReference type="InterPro" id="IPR050678">
    <property type="entry name" value="DNA_Partitioning_ATPase"/>
</dbReference>
<keyword evidence="2" id="KW-0614">Plasmid</keyword>
<evidence type="ECO:0000313" key="2">
    <source>
        <dbReference type="EMBL" id="ARS43236.1"/>
    </source>
</evidence>
<geneLocation type="plasmid" evidence="2">
    <name>unnamed3</name>
</geneLocation>
<feature type="domain" description="AAA" evidence="1">
    <location>
        <begin position="1"/>
        <end position="167"/>
    </location>
</feature>
<dbReference type="AlphaFoldDB" id="A0A2H4I712"/>
<dbReference type="InterPro" id="IPR025669">
    <property type="entry name" value="AAA_dom"/>
</dbReference>
<evidence type="ECO:0000259" key="1">
    <source>
        <dbReference type="Pfam" id="PF13614"/>
    </source>
</evidence>
<reference evidence="2" key="1">
    <citation type="submission" date="2016-08" db="EMBL/GenBank/DDBJ databases">
        <title>Plasmids of Streptococcus suis.</title>
        <authorList>
            <person name="Sadowy E."/>
        </authorList>
    </citation>
    <scope>NUCLEOTIDE SEQUENCE</scope>
    <source>
        <strain evidence="2">3366</strain>
        <plasmid evidence="2">unnamed3</plasmid>
    </source>
</reference>
<dbReference type="Pfam" id="PF13614">
    <property type="entry name" value="AAA_31"/>
    <property type="match status" value="1"/>
</dbReference>
<dbReference type="SUPFAM" id="SSF52540">
    <property type="entry name" value="P-loop containing nucleoside triphosphate hydrolases"/>
    <property type="match status" value="1"/>
</dbReference>
<organism evidence="2">
    <name type="scientific">Streptococcus suis</name>
    <dbReference type="NCBI Taxonomy" id="1307"/>
    <lineage>
        <taxon>Bacteria</taxon>
        <taxon>Bacillati</taxon>
        <taxon>Bacillota</taxon>
        <taxon>Bacilli</taxon>
        <taxon>Lactobacillales</taxon>
        <taxon>Streptococcaceae</taxon>
        <taxon>Streptococcus</taxon>
    </lineage>
</organism>
<dbReference type="PANTHER" id="PTHR13696">
    <property type="entry name" value="P-LOOP CONTAINING NUCLEOSIDE TRIPHOSPHATE HYDROLASE"/>
    <property type="match status" value="1"/>
</dbReference>
<dbReference type="CDD" id="cd02042">
    <property type="entry name" value="ParAB_family"/>
    <property type="match status" value="1"/>
</dbReference>
<proteinExistence type="predicted"/>
<dbReference type="PANTHER" id="PTHR13696:SF99">
    <property type="entry name" value="COBYRINIC ACID AC-DIAMIDE SYNTHASE"/>
    <property type="match status" value="1"/>
</dbReference>
<protein>
    <submittedName>
        <fullName evidence="2">Putative plasmid partition protein</fullName>
    </submittedName>
</protein>
<sequence>MKIITININKGGTGKSTFSYNFSKWLSSIKHKKVLLIDGDSSCNLTYSFKELGTSSIYDVFKGGAFEIYPVDKKLDFIKGSEFLTDEDLELRKKQNNCLILFMWFADNIDVLSKYDYVVIDTHNDASLVTSNFIAIADAVIGVSEPSRNGYRAWLELQETISRLKSEVVDIMTRRSYIQAVPYLIGNKIEHIGSSSREFLDIIADDSGLLGVIPKKELLAKSLLSDKSIFELQDEMSDAEKRRHKHFYDHVEEVFEKIIHTI</sequence>